<feature type="active site" evidence="11">
    <location>
        <position position="321"/>
    </location>
</feature>
<evidence type="ECO:0000256" key="3">
    <source>
        <dbReference type="ARBA" id="ARBA00022490"/>
    </source>
</evidence>
<keyword evidence="6 13" id="KW-0067">ATP-binding</keyword>
<evidence type="ECO:0000256" key="13">
    <source>
        <dbReference type="PROSITE-ProRule" id="PRU00409"/>
    </source>
</evidence>
<evidence type="ECO:0000256" key="12">
    <source>
        <dbReference type="PIRSR" id="PIRSR039102-3"/>
    </source>
</evidence>
<evidence type="ECO:0000256" key="6">
    <source>
        <dbReference type="ARBA" id="ARBA00022840"/>
    </source>
</evidence>
<evidence type="ECO:0000256" key="2">
    <source>
        <dbReference type="ARBA" id="ARBA00010871"/>
    </source>
</evidence>
<evidence type="ECO:0000313" key="15">
    <source>
        <dbReference type="EMBL" id="HJC22197.1"/>
    </source>
</evidence>
<dbReference type="PROSITE" id="PS50975">
    <property type="entry name" value="ATP_GRASP"/>
    <property type="match status" value="1"/>
</dbReference>
<dbReference type="Pfam" id="PF01820">
    <property type="entry name" value="Dala_Dala_lig_N"/>
    <property type="match status" value="1"/>
</dbReference>
<reference evidence="15" key="2">
    <citation type="submission" date="2021-04" db="EMBL/GenBank/DDBJ databases">
        <authorList>
            <person name="Gilroy R."/>
        </authorList>
    </citation>
    <scope>NUCLEOTIDE SEQUENCE</scope>
    <source>
        <strain evidence="15">USAMLcec2-132</strain>
    </source>
</reference>
<dbReference type="InterPro" id="IPR011761">
    <property type="entry name" value="ATP-grasp"/>
</dbReference>
<name>A0A9D2ND47_9FIRM</name>
<reference evidence="15" key="1">
    <citation type="journal article" date="2021" name="PeerJ">
        <title>Extensive microbial diversity within the chicken gut microbiome revealed by metagenomics and culture.</title>
        <authorList>
            <person name="Gilroy R."/>
            <person name="Ravi A."/>
            <person name="Getino M."/>
            <person name="Pursley I."/>
            <person name="Horton D.L."/>
            <person name="Alikhan N.F."/>
            <person name="Baker D."/>
            <person name="Gharbi K."/>
            <person name="Hall N."/>
            <person name="Watson M."/>
            <person name="Adriaenssens E.M."/>
            <person name="Foster-Nyarko E."/>
            <person name="Jarju S."/>
            <person name="Secka A."/>
            <person name="Antonio M."/>
            <person name="Oren A."/>
            <person name="Chaudhuri R.R."/>
            <person name="La Ragione R."/>
            <person name="Hildebrand F."/>
            <person name="Pallen M.J."/>
        </authorList>
    </citation>
    <scope>NUCLEOTIDE SEQUENCE</scope>
    <source>
        <strain evidence="15">USAMLcec2-132</strain>
    </source>
</reference>
<dbReference type="GO" id="GO:0008716">
    <property type="term" value="F:D-alanine-D-alanine ligase activity"/>
    <property type="evidence" value="ECO:0007669"/>
    <property type="project" value="UniProtKB-UniRule"/>
</dbReference>
<keyword evidence="4 10" id="KW-0436">Ligase</keyword>
<gene>
    <name evidence="10" type="primary">ddl</name>
    <name evidence="15" type="ORF">H9761_00650</name>
</gene>
<dbReference type="InterPro" id="IPR000291">
    <property type="entry name" value="D-Ala_lig_Van_CS"/>
</dbReference>
<comment type="pathway">
    <text evidence="10">Cell wall biogenesis; peptidoglycan biosynthesis.</text>
</comment>
<keyword evidence="12" id="KW-0464">Manganese</keyword>
<dbReference type="AlphaFoldDB" id="A0A9D2ND47"/>
<evidence type="ECO:0000256" key="9">
    <source>
        <dbReference type="ARBA" id="ARBA00023316"/>
    </source>
</evidence>
<dbReference type="SMART" id="SM01209">
    <property type="entry name" value="GARS_A"/>
    <property type="match status" value="1"/>
</dbReference>
<sequence length="347" mass="37773">MKIVVLGGGISTERDVSLSSSRMIYRALKKNGHQAVLLDVYLGYEGSEEEIAHIFEKDCDWAENIGGIQESNPDIGKIRAMRKDGGKSYFGPNVLTVCGMADAVFLGLHGEDGENGKVQAAFDLLGIRYTGTDYVSSALSMDKSLAKELFAFHGIPTPAGIHIRKQDGAEASGVSQVPFPCVVKACRGGSSVGVCIAHDEAEYEKALQEAFAYDDEAVVEQYIEGREFSCAVIDGKALPVIEIAPLSGFYDYKNKYQAGSTVETCPASLSPEKTSEIQRLSERVFEVLRLKNYARMDFMMGKDGSIYCLEANTLPGMTPTSLIPQEAQAMGVGFEELCEWILKLALR</sequence>
<dbReference type="EC" id="6.3.2.4" evidence="10"/>
<feature type="active site" evidence="11">
    <location>
        <position position="190"/>
    </location>
</feature>
<dbReference type="SUPFAM" id="SSF52440">
    <property type="entry name" value="PreATP-grasp domain"/>
    <property type="match status" value="1"/>
</dbReference>
<accession>A0A9D2ND47</accession>
<dbReference type="PIRSF" id="PIRSF039102">
    <property type="entry name" value="Ddl/VanB"/>
    <property type="match status" value="1"/>
</dbReference>
<dbReference type="InterPro" id="IPR016185">
    <property type="entry name" value="PreATP-grasp_dom_sf"/>
</dbReference>
<keyword evidence="3 10" id="KW-0963">Cytoplasm</keyword>
<dbReference type="GO" id="GO:0008360">
    <property type="term" value="P:regulation of cell shape"/>
    <property type="evidence" value="ECO:0007669"/>
    <property type="project" value="UniProtKB-KW"/>
</dbReference>
<evidence type="ECO:0000259" key="14">
    <source>
        <dbReference type="PROSITE" id="PS50975"/>
    </source>
</evidence>
<keyword evidence="5 13" id="KW-0547">Nucleotide-binding</keyword>
<dbReference type="GO" id="GO:0009252">
    <property type="term" value="P:peptidoglycan biosynthetic process"/>
    <property type="evidence" value="ECO:0007669"/>
    <property type="project" value="UniProtKB-UniRule"/>
</dbReference>
<protein>
    <recommendedName>
        <fullName evidence="10">D-alanine--D-alanine ligase</fullName>
        <ecNumber evidence="10">6.3.2.4</ecNumber>
    </recommendedName>
    <alternativeName>
        <fullName evidence="10">D-Ala-D-Ala ligase</fullName>
    </alternativeName>
    <alternativeName>
        <fullName evidence="10">D-alanylalanine synthetase</fullName>
    </alternativeName>
</protein>
<feature type="binding site" evidence="12">
    <location>
        <position position="310"/>
    </location>
    <ligand>
        <name>Mg(2+)</name>
        <dbReference type="ChEBI" id="CHEBI:18420"/>
        <label>2</label>
    </ligand>
</feature>
<dbReference type="PANTHER" id="PTHR23132:SF23">
    <property type="entry name" value="D-ALANINE--D-ALANINE LIGASE B"/>
    <property type="match status" value="1"/>
</dbReference>
<dbReference type="Gene3D" id="3.30.1490.20">
    <property type="entry name" value="ATP-grasp fold, A domain"/>
    <property type="match status" value="1"/>
</dbReference>
<evidence type="ECO:0000256" key="10">
    <source>
        <dbReference type="HAMAP-Rule" id="MF_00047"/>
    </source>
</evidence>
<dbReference type="InterPro" id="IPR005905">
    <property type="entry name" value="D_ala_D_ala"/>
</dbReference>
<keyword evidence="7 10" id="KW-0133">Cell shape</keyword>
<dbReference type="GO" id="GO:0005524">
    <property type="term" value="F:ATP binding"/>
    <property type="evidence" value="ECO:0007669"/>
    <property type="project" value="UniProtKB-UniRule"/>
</dbReference>
<dbReference type="HAMAP" id="MF_00047">
    <property type="entry name" value="Dala_Dala_lig"/>
    <property type="match status" value="1"/>
</dbReference>
<dbReference type="InterPro" id="IPR013815">
    <property type="entry name" value="ATP_grasp_subdomain_1"/>
</dbReference>
<dbReference type="Proteomes" id="UP000823891">
    <property type="component" value="Unassembled WGS sequence"/>
</dbReference>
<comment type="catalytic activity">
    <reaction evidence="10">
        <text>2 D-alanine + ATP = D-alanyl-D-alanine + ADP + phosphate + H(+)</text>
        <dbReference type="Rhea" id="RHEA:11224"/>
        <dbReference type="ChEBI" id="CHEBI:15378"/>
        <dbReference type="ChEBI" id="CHEBI:30616"/>
        <dbReference type="ChEBI" id="CHEBI:43474"/>
        <dbReference type="ChEBI" id="CHEBI:57416"/>
        <dbReference type="ChEBI" id="CHEBI:57822"/>
        <dbReference type="ChEBI" id="CHEBI:456216"/>
        <dbReference type="EC" id="6.3.2.4"/>
    </reaction>
</comment>
<dbReference type="GO" id="GO:0071555">
    <property type="term" value="P:cell wall organization"/>
    <property type="evidence" value="ECO:0007669"/>
    <property type="project" value="UniProtKB-KW"/>
</dbReference>
<evidence type="ECO:0000256" key="4">
    <source>
        <dbReference type="ARBA" id="ARBA00022598"/>
    </source>
</evidence>
<dbReference type="Pfam" id="PF07478">
    <property type="entry name" value="Dala_Dala_lig_C"/>
    <property type="match status" value="1"/>
</dbReference>
<comment type="similarity">
    <text evidence="2 10">Belongs to the D-alanine--D-alanine ligase family.</text>
</comment>
<comment type="caution">
    <text evidence="15">The sequence shown here is derived from an EMBL/GenBank/DDBJ whole genome shotgun (WGS) entry which is preliminary data.</text>
</comment>
<dbReference type="GO" id="GO:0046872">
    <property type="term" value="F:metal ion binding"/>
    <property type="evidence" value="ECO:0007669"/>
    <property type="project" value="UniProtKB-KW"/>
</dbReference>
<dbReference type="InterPro" id="IPR011095">
    <property type="entry name" value="Dala_Dala_lig_C"/>
</dbReference>
<proteinExistence type="inferred from homology"/>
<dbReference type="NCBIfam" id="NF002378">
    <property type="entry name" value="PRK01372.1"/>
    <property type="match status" value="1"/>
</dbReference>
<feature type="binding site" evidence="12">
    <location>
        <position position="297"/>
    </location>
    <ligand>
        <name>Mg(2+)</name>
        <dbReference type="ChEBI" id="CHEBI:18420"/>
        <label>1</label>
    </ligand>
</feature>
<keyword evidence="9 10" id="KW-0961">Cell wall biogenesis/degradation</keyword>
<evidence type="ECO:0000256" key="1">
    <source>
        <dbReference type="ARBA" id="ARBA00004496"/>
    </source>
</evidence>
<keyword evidence="8 10" id="KW-0573">Peptidoglycan synthesis</keyword>
<dbReference type="NCBIfam" id="TIGR01205">
    <property type="entry name" value="D_ala_D_alaTIGR"/>
    <property type="match status" value="1"/>
</dbReference>
<comment type="cofactor">
    <cofactor evidence="12">
        <name>Mg(2+)</name>
        <dbReference type="ChEBI" id="CHEBI:18420"/>
    </cofactor>
    <cofactor evidence="12">
        <name>Mn(2+)</name>
        <dbReference type="ChEBI" id="CHEBI:29035"/>
    </cofactor>
    <text evidence="12">Binds 2 magnesium or manganese ions per subunit.</text>
</comment>
<dbReference type="PANTHER" id="PTHR23132">
    <property type="entry name" value="D-ALANINE--D-ALANINE LIGASE"/>
    <property type="match status" value="1"/>
</dbReference>
<feature type="active site" evidence="11">
    <location>
        <position position="13"/>
    </location>
</feature>
<comment type="function">
    <text evidence="10">Cell wall formation.</text>
</comment>
<evidence type="ECO:0000256" key="7">
    <source>
        <dbReference type="ARBA" id="ARBA00022960"/>
    </source>
</evidence>
<evidence type="ECO:0000256" key="5">
    <source>
        <dbReference type="ARBA" id="ARBA00022741"/>
    </source>
</evidence>
<keyword evidence="12" id="KW-0479">Metal-binding</keyword>
<dbReference type="EMBL" id="DWWS01000006">
    <property type="protein sequence ID" value="HJC22197.1"/>
    <property type="molecule type" value="Genomic_DNA"/>
</dbReference>
<feature type="binding site" evidence="12">
    <location>
        <position position="312"/>
    </location>
    <ligand>
        <name>Mg(2+)</name>
        <dbReference type="ChEBI" id="CHEBI:18420"/>
        <label>2</label>
    </ligand>
</feature>
<organism evidence="15 16">
    <name type="scientific">Candidatus Eisenbergiella merdavium</name>
    <dbReference type="NCBI Taxonomy" id="2838551"/>
    <lineage>
        <taxon>Bacteria</taxon>
        <taxon>Bacillati</taxon>
        <taxon>Bacillota</taxon>
        <taxon>Clostridia</taxon>
        <taxon>Lachnospirales</taxon>
        <taxon>Lachnospiraceae</taxon>
        <taxon>Eisenbergiella</taxon>
    </lineage>
</organism>
<evidence type="ECO:0000256" key="8">
    <source>
        <dbReference type="ARBA" id="ARBA00022984"/>
    </source>
</evidence>
<dbReference type="SUPFAM" id="SSF56059">
    <property type="entry name" value="Glutathione synthetase ATP-binding domain-like"/>
    <property type="match status" value="1"/>
</dbReference>
<feature type="binding site" evidence="12">
    <location>
        <position position="310"/>
    </location>
    <ligand>
        <name>Mg(2+)</name>
        <dbReference type="ChEBI" id="CHEBI:18420"/>
        <label>1</label>
    </ligand>
</feature>
<dbReference type="Gene3D" id="3.30.470.20">
    <property type="entry name" value="ATP-grasp fold, B domain"/>
    <property type="match status" value="1"/>
</dbReference>
<dbReference type="InterPro" id="IPR011127">
    <property type="entry name" value="Dala_Dala_lig_N"/>
</dbReference>
<feature type="domain" description="ATP-grasp" evidence="14">
    <location>
        <begin position="147"/>
        <end position="343"/>
    </location>
</feature>
<evidence type="ECO:0000256" key="11">
    <source>
        <dbReference type="PIRSR" id="PIRSR039102-1"/>
    </source>
</evidence>
<dbReference type="PROSITE" id="PS00843">
    <property type="entry name" value="DALA_DALA_LIGASE_1"/>
    <property type="match status" value="1"/>
</dbReference>
<comment type="subcellular location">
    <subcellularLocation>
        <location evidence="1 10">Cytoplasm</location>
    </subcellularLocation>
</comment>
<keyword evidence="12" id="KW-0460">Magnesium</keyword>
<evidence type="ECO:0000313" key="16">
    <source>
        <dbReference type="Proteomes" id="UP000823891"/>
    </source>
</evidence>
<dbReference type="Gene3D" id="3.40.50.20">
    <property type="match status" value="1"/>
</dbReference>
<dbReference type="GO" id="GO:0005737">
    <property type="term" value="C:cytoplasm"/>
    <property type="evidence" value="ECO:0007669"/>
    <property type="project" value="UniProtKB-SubCell"/>
</dbReference>